<dbReference type="SUPFAM" id="SSF48452">
    <property type="entry name" value="TPR-like"/>
    <property type="match status" value="1"/>
</dbReference>
<dbReference type="PANTHER" id="PTHR46184">
    <property type="entry name" value="UNCONVENTIONAL MYOSIN-IXB-LIKE PROTEIN"/>
    <property type="match status" value="1"/>
</dbReference>
<dbReference type="SMART" id="SM00015">
    <property type="entry name" value="IQ"/>
    <property type="match status" value="2"/>
</dbReference>
<dbReference type="PROSITE" id="PS50096">
    <property type="entry name" value="IQ"/>
    <property type="match status" value="2"/>
</dbReference>
<name>A0A1R2C2F7_9CILI</name>
<proteinExistence type="predicted"/>
<dbReference type="Gene3D" id="1.25.40.10">
    <property type="entry name" value="Tetratricopeptide repeat domain"/>
    <property type="match status" value="1"/>
</dbReference>
<dbReference type="Pfam" id="PF00612">
    <property type="entry name" value="IQ"/>
    <property type="match status" value="3"/>
</dbReference>
<dbReference type="InterPro" id="IPR000048">
    <property type="entry name" value="IQ_motif_EF-hand-BS"/>
</dbReference>
<dbReference type="GO" id="GO:0005884">
    <property type="term" value="C:actin filament"/>
    <property type="evidence" value="ECO:0007669"/>
    <property type="project" value="TreeGrafter"/>
</dbReference>
<feature type="compositionally biased region" description="Polar residues" evidence="3">
    <location>
        <begin position="406"/>
        <end position="427"/>
    </location>
</feature>
<dbReference type="OrthoDB" id="296485at2759"/>
<dbReference type="InterPro" id="IPR027417">
    <property type="entry name" value="P-loop_NTPase"/>
</dbReference>
<comment type="caution">
    <text evidence="4">The sequence shown here is derived from an EMBL/GenBank/DDBJ whole genome shotgun (WGS) entry which is preliminary data.</text>
</comment>
<comment type="subcellular location">
    <subcellularLocation>
        <location evidence="1">Cytoplasm</location>
    </subcellularLocation>
</comment>
<evidence type="ECO:0000313" key="4">
    <source>
        <dbReference type="EMBL" id="OMJ83223.1"/>
    </source>
</evidence>
<evidence type="ECO:0000313" key="5">
    <source>
        <dbReference type="Proteomes" id="UP000187209"/>
    </source>
</evidence>
<dbReference type="GO" id="GO:0051015">
    <property type="term" value="F:actin filament binding"/>
    <property type="evidence" value="ECO:0007669"/>
    <property type="project" value="TreeGrafter"/>
</dbReference>
<evidence type="ECO:0000256" key="3">
    <source>
        <dbReference type="SAM" id="MobiDB-lite"/>
    </source>
</evidence>
<keyword evidence="2" id="KW-0963">Cytoplasm</keyword>
<accession>A0A1R2C2F7</accession>
<organism evidence="4 5">
    <name type="scientific">Stentor coeruleus</name>
    <dbReference type="NCBI Taxonomy" id="5963"/>
    <lineage>
        <taxon>Eukaryota</taxon>
        <taxon>Sar</taxon>
        <taxon>Alveolata</taxon>
        <taxon>Ciliophora</taxon>
        <taxon>Postciliodesmatophora</taxon>
        <taxon>Heterotrichea</taxon>
        <taxon>Heterotrichida</taxon>
        <taxon>Stentoridae</taxon>
        <taxon>Stentor</taxon>
    </lineage>
</organism>
<evidence type="ECO:0000256" key="1">
    <source>
        <dbReference type="ARBA" id="ARBA00004496"/>
    </source>
</evidence>
<dbReference type="InterPro" id="IPR046987">
    <property type="entry name" value="Myo9"/>
</dbReference>
<dbReference type="InterPro" id="IPR011990">
    <property type="entry name" value="TPR-like_helical_dom_sf"/>
</dbReference>
<dbReference type="GO" id="GO:0000146">
    <property type="term" value="F:microfilament motor activity"/>
    <property type="evidence" value="ECO:0007669"/>
    <property type="project" value="InterPro"/>
</dbReference>
<dbReference type="Proteomes" id="UP000187209">
    <property type="component" value="Unassembled WGS sequence"/>
</dbReference>
<dbReference type="GO" id="GO:0005737">
    <property type="term" value="C:cytoplasm"/>
    <property type="evidence" value="ECO:0007669"/>
    <property type="project" value="UniProtKB-SubCell"/>
</dbReference>
<dbReference type="InterPro" id="IPR019734">
    <property type="entry name" value="TPR_rpt"/>
</dbReference>
<dbReference type="SUPFAM" id="SSF52540">
    <property type="entry name" value="P-loop containing nucleoside triphosphate hydrolases"/>
    <property type="match status" value="1"/>
</dbReference>
<reference evidence="4 5" key="1">
    <citation type="submission" date="2016-11" db="EMBL/GenBank/DDBJ databases">
        <title>The macronuclear genome of Stentor coeruleus: a giant cell with tiny introns.</title>
        <authorList>
            <person name="Slabodnick M."/>
            <person name="Ruby J.G."/>
            <person name="Reiff S.B."/>
            <person name="Swart E.C."/>
            <person name="Gosai S."/>
            <person name="Prabakaran S."/>
            <person name="Witkowska E."/>
            <person name="Larue G.E."/>
            <person name="Fisher S."/>
            <person name="Freeman R.M."/>
            <person name="Gunawardena J."/>
            <person name="Chu W."/>
            <person name="Stover N.A."/>
            <person name="Gregory B.D."/>
            <person name="Nowacki M."/>
            <person name="Derisi J."/>
            <person name="Roy S.W."/>
            <person name="Marshall W.F."/>
            <person name="Sood P."/>
        </authorList>
    </citation>
    <scope>NUCLEOTIDE SEQUENCE [LARGE SCALE GENOMIC DNA]</scope>
    <source>
        <strain evidence="4">WM001</strain>
    </source>
</reference>
<evidence type="ECO:0000256" key="2">
    <source>
        <dbReference type="ARBA" id="ARBA00022490"/>
    </source>
</evidence>
<sequence>MEDSLKQIEESIITSNKSAVEHLRKDKFYHAMFFLNQALLTSKSLQDSQLKYNLLALTYNNLGCYLKKINKPLQALEYFTKSSEISKYSDSNTANLTCSHLNISKIYSEQGDHEKSLRHALKSLFLLRHNFAAKKTLVSSLIVAYQTVGFEYKFLNQISDCIDCFETGLNLSMRHLGKSHEMTIALKNNLLDVTGTRPQSNQSKKINHVRGRSAGVNKAVSNTEIPKRELLSAKGRNRVQKTQTRPFEIKMPPMVEERRFLFNVGHIKAAVCIQKWWRQLVSRRGKRKSWAAVRIQKWWRGVRARKYAEKLRVRNKICKRHIIRNSKTNYQSGENFGYPLTKNSIYDKERRLIEASKKPMEDMQKDDLKFLQAKKPIEDMQKDDLKILQAKKPERALSAHAYNTRRPTNENTLFKPINPTTKPSYKQENPKYDNKMLMTEGKLSNIKSNRNQNYRPTTDTNSRSRIRSESAKRTRNMQVYKENQNKASAKNIFEQLPKTSETRGNRRKNSYKKPLVYEIIEASRKKGQENLEKNNSIREKSPVRNMGYAKTKENDKSGRTYIISSLESNKIIEYSPYSSIITSSSGKKPAAGALKPKYSQYLNDNKAQNIKNQPSVNKKNYLEERKADITHQILSLTKVQSFMRMVGPRLRFIKMKKASVCIQRVYRGHLVRKLFQSIRNAVVFIQLMYRKYKT</sequence>
<protein>
    <submittedName>
        <fullName evidence="4">Uncharacterized protein</fullName>
    </submittedName>
</protein>
<gene>
    <name evidence="4" type="ORF">SteCoe_15875</name>
</gene>
<dbReference type="GO" id="GO:0035556">
    <property type="term" value="P:intracellular signal transduction"/>
    <property type="evidence" value="ECO:0007669"/>
    <property type="project" value="InterPro"/>
</dbReference>
<feature type="compositionally biased region" description="Polar residues" evidence="3">
    <location>
        <begin position="445"/>
        <end position="463"/>
    </location>
</feature>
<dbReference type="EMBL" id="MPUH01000311">
    <property type="protein sequence ID" value="OMJ83223.1"/>
    <property type="molecule type" value="Genomic_DNA"/>
</dbReference>
<dbReference type="PANTHER" id="PTHR46184:SF5">
    <property type="entry name" value="UNCONVENTIONAL MYOSIN-IXA-LIKE"/>
    <property type="match status" value="1"/>
</dbReference>
<keyword evidence="5" id="KW-1185">Reference proteome</keyword>
<dbReference type="AlphaFoldDB" id="A0A1R2C2F7"/>
<dbReference type="SMART" id="SM00028">
    <property type="entry name" value="TPR"/>
    <property type="match status" value="3"/>
</dbReference>
<dbReference type="Gene3D" id="1.20.5.190">
    <property type="match status" value="2"/>
</dbReference>
<feature type="region of interest" description="Disordered" evidence="3">
    <location>
        <begin position="406"/>
        <end position="475"/>
    </location>
</feature>
<dbReference type="GO" id="GO:0005096">
    <property type="term" value="F:GTPase activator activity"/>
    <property type="evidence" value="ECO:0007669"/>
    <property type="project" value="InterPro"/>
</dbReference>